<gene>
    <name evidence="2" type="ORF">IPK02_15635</name>
</gene>
<proteinExistence type="predicted"/>
<comment type="caution">
    <text evidence="2">The sequence shown here is derived from an EMBL/GenBank/DDBJ whole genome shotgun (WGS) entry which is preliminary data.</text>
</comment>
<sequence>MSLRVLRLWRGCGGDFPRYAARSAALCYPCLAGWRHPVRRSGEVVRGGSWNTHRDNARCAYRNRNHPGNRNDNTGFRVVLRSSHVLQPLLLVPPRGGTVRRQIRAGRVPEMPADPRQLVGWAELAKPNSPSGSARSRTCDLLGFVPQPNLRH</sequence>
<dbReference type="Gene3D" id="3.90.1580.10">
    <property type="entry name" value="paralog of FGE (formylglycine-generating enzyme)"/>
    <property type="match status" value="1"/>
</dbReference>
<protein>
    <submittedName>
        <fullName evidence="2">SUMF1/EgtB/PvdO family nonheme iron enzyme</fullName>
    </submittedName>
</protein>
<dbReference type="EMBL" id="JADJOT010000010">
    <property type="protein sequence ID" value="MBK7955258.1"/>
    <property type="molecule type" value="Genomic_DNA"/>
</dbReference>
<name>A0A935W5S5_9PROT</name>
<evidence type="ECO:0000313" key="2">
    <source>
        <dbReference type="EMBL" id="MBK7955258.1"/>
    </source>
</evidence>
<dbReference type="AlphaFoldDB" id="A0A935W5S5"/>
<feature type="domain" description="Sulfatase-modifying factor enzyme-like" evidence="1">
    <location>
        <begin position="40"/>
        <end position="79"/>
    </location>
</feature>
<reference evidence="2 3" key="1">
    <citation type="submission" date="2020-10" db="EMBL/GenBank/DDBJ databases">
        <title>Connecting structure to function with the recovery of over 1000 high-quality activated sludge metagenome-assembled genomes encoding full-length rRNA genes using long-read sequencing.</title>
        <authorList>
            <person name="Singleton C.M."/>
            <person name="Petriglieri F."/>
            <person name="Kristensen J.M."/>
            <person name="Kirkegaard R.H."/>
            <person name="Michaelsen T.Y."/>
            <person name="Andersen M.H."/>
            <person name="Karst S.M."/>
            <person name="Dueholm M.S."/>
            <person name="Nielsen P.H."/>
            <person name="Albertsen M."/>
        </authorList>
    </citation>
    <scope>NUCLEOTIDE SEQUENCE [LARGE SCALE GENOMIC DNA]</scope>
    <source>
        <strain evidence="2">Fred_18-Q3-R57-64_BAT3C.720</strain>
    </source>
</reference>
<dbReference type="InterPro" id="IPR042095">
    <property type="entry name" value="SUMF_sf"/>
</dbReference>
<evidence type="ECO:0000259" key="1">
    <source>
        <dbReference type="Pfam" id="PF03781"/>
    </source>
</evidence>
<dbReference type="Proteomes" id="UP000706151">
    <property type="component" value="Unassembled WGS sequence"/>
</dbReference>
<organism evidence="2 3">
    <name type="scientific">Candidatus Accumulibacter affinis</name>
    <dbReference type="NCBI Taxonomy" id="2954384"/>
    <lineage>
        <taxon>Bacteria</taxon>
        <taxon>Pseudomonadati</taxon>
        <taxon>Pseudomonadota</taxon>
        <taxon>Betaproteobacteria</taxon>
        <taxon>Candidatus Accumulibacter</taxon>
    </lineage>
</organism>
<dbReference type="SUPFAM" id="SSF56436">
    <property type="entry name" value="C-type lectin-like"/>
    <property type="match status" value="1"/>
</dbReference>
<dbReference type="InterPro" id="IPR005532">
    <property type="entry name" value="SUMF_dom"/>
</dbReference>
<accession>A0A935W5S5</accession>
<dbReference type="Pfam" id="PF03781">
    <property type="entry name" value="FGE-sulfatase"/>
    <property type="match status" value="1"/>
</dbReference>
<evidence type="ECO:0000313" key="3">
    <source>
        <dbReference type="Proteomes" id="UP000706151"/>
    </source>
</evidence>
<dbReference type="InterPro" id="IPR016187">
    <property type="entry name" value="CTDL_fold"/>
</dbReference>